<reference evidence="3 4" key="1">
    <citation type="submission" date="2020-06" db="EMBL/GenBank/DDBJ databases">
        <authorList>
            <person name="Chuat V."/>
        </authorList>
    </citation>
    <scope>NUCLEOTIDE SEQUENCE [LARGE SCALE GENOMIC DNA]</scope>
    <source>
        <strain evidence="1">STH_CIRM_336</strain>
        <strain evidence="2">STH_CIRM_998</strain>
    </source>
</reference>
<accession>A0A7U7H0Z1</accession>
<evidence type="ECO:0000313" key="1">
    <source>
        <dbReference type="EMBL" id="CAD0137517.1"/>
    </source>
</evidence>
<organism evidence="2 3">
    <name type="scientific">Streptococcus thermophilus</name>
    <dbReference type="NCBI Taxonomy" id="1308"/>
    <lineage>
        <taxon>Bacteria</taxon>
        <taxon>Bacillati</taxon>
        <taxon>Bacillota</taxon>
        <taxon>Bacilli</taxon>
        <taxon>Lactobacillales</taxon>
        <taxon>Streptococcaceae</taxon>
        <taxon>Streptococcus</taxon>
    </lineage>
</organism>
<dbReference type="AlphaFoldDB" id="A0A7U7H0Z1"/>
<dbReference type="Proteomes" id="UP000509791">
    <property type="component" value="Chromosome"/>
</dbReference>
<evidence type="ECO:0000313" key="4">
    <source>
        <dbReference type="Proteomes" id="UP000509833"/>
    </source>
</evidence>
<dbReference type="InterPro" id="IPR029058">
    <property type="entry name" value="AB_hydrolase_fold"/>
</dbReference>
<name>A0A7U7H0Z1_STRTR</name>
<evidence type="ECO:0008006" key="5">
    <source>
        <dbReference type="Google" id="ProtNLM"/>
    </source>
</evidence>
<dbReference type="EMBL" id="LR822017">
    <property type="protein sequence ID" value="CAD0137517.1"/>
    <property type="molecule type" value="Genomic_DNA"/>
</dbReference>
<evidence type="ECO:0000313" key="2">
    <source>
        <dbReference type="EMBL" id="CAD0152300.1"/>
    </source>
</evidence>
<dbReference type="EMBL" id="LR822027">
    <property type="protein sequence ID" value="CAD0152300.1"/>
    <property type="molecule type" value="Genomic_DNA"/>
</dbReference>
<protein>
    <recommendedName>
        <fullName evidence="5">Alpha/beta hydrolase</fullName>
    </recommendedName>
</protein>
<proteinExistence type="predicted"/>
<dbReference type="Proteomes" id="UP000509833">
    <property type="component" value="Chromosome"/>
</dbReference>
<sequence length="39" mass="4814">MLQRRQKMITVERASHTDLYDQVNVIPFEEMDRFIKENM</sequence>
<dbReference type="Gene3D" id="3.40.50.1820">
    <property type="entry name" value="alpha/beta hydrolase"/>
    <property type="match status" value="1"/>
</dbReference>
<gene>
    <name evidence="1" type="ORF">STHERMO_1004</name>
    <name evidence="2" type="ORF">STHERMO_1019</name>
</gene>
<evidence type="ECO:0000313" key="3">
    <source>
        <dbReference type="Proteomes" id="UP000509791"/>
    </source>
</evidence>